<dbReference type="SUPFAM" id="SSF89796">
    <property type="entry name" value="CoA-transferase family III (CaiB/BaiF)"/>
    <property type="match status" value="1"/>
</dbReference>
<dbReference type="Gene3D" id="3.40.50.10540">
    <property type="entry name" value="Crotonobetainyl-coa:carnitine coa-transferase, domain 1"/>
    <property type="match status" value="1"/>
</dbReference>
<dbReference type="InterPro" id="IPR044855">
    <property type="entry name" value="CoA-Trfase_III_dom3_sf"/>
</dbReference>
<evidence type="ECO:0000313" key="3">
    <source>
        <dbReference type="Proteomes" id="UP000243904"/>
    </source>
</evidence>
<gene>
    <name evidence="2" type="ORF">SAMN05444158_1982</name>
</gene>
<dbReference type="InterPro" id="IPR050483">
    <property type="entry name" value="CoA-transferase_III_domain"/>
</dbReference>
<dbReference type="InterPro" id="IPR023606">
    <property type="entry name" value="CoA-Trfase_III_dom_1_sf"/>
</dbReference>
<dbReference type="Proteomes" id="UP000243904">
    <property type="component" value="Chromosome I"/>
</dbReference>
<protein>
    <submittedName>
        <fullName evidence="2">Crotonobetainyl-CoA:carnitine CoA-transferase CaiB</fullName>
    </submittedName>
</protein>
<organism evidence="2 3">
    <name type="scientific">Bradyrhizobium canariense</name>
    <dbReference type="NCBI Taxonomy" id="255045"/>
    <lineage>
        <taxon>Bacteria</taxon>
        <taxon>Pseudomonadati</taxon>
        <taxon>Pseudomonadota</taxon>
        <taxon>Alphaproteobacteria</taxon>
        <taxon>Hyphomicrobiales</taxon>
        <taxon>Nitrobacteraceae</taxon>
        <taxon>Bradyrhizobium</taxon>
    </lineage>
</organism>
<dbReference type="RefSeq" id="WP_146687104.1">
    <property type="nucleotide sequence ID" value="NZ_LT629750.1"/>
</dbReference>
<sequence length="399" mass="42637">MIKSNTPSHNAPYAGLRVLDLGQGVASPYCGELLASYGADVIKVEPPEGDWARRLGTTYGRHSALSAVYNRGKRGLCLDLKNAKGLEIAKRLAGKSDVFIEGFRPGVAARLGLGYETLSRENPGLIYLSISGFGQTGPYNQRPCTDSVAQAFSGLVSVNLGNDKVPHRVGTTVSDISTGVYAFQAVQAALFARATVGTGRWIDVSLTQSTAALVGHKLAEYMLEGGTPRALNVPAGSYRTSNGWLMVTLVSEPQYQRLCRVLGREDLAQDPRYNDFAKRSDAADQLIAEVAQAFLQDTTEAWLRRLQAADIIADRILSNGDWLQDTHVKAIGAAIATDTPGMGIVHVARTPGLTGEHEDGLTAAPDVGQHSRAVLLENGYDERTVDQLVSSGAVREAAS</sequence>
<dbReference type="Gene3D" id="3.30.1540.10">
    <property type="entry name" value="formyl-coa transferase, domain 3"/>
    <property type="match status" value="1"/>
</dbReference>
<dbReference type="Pfam" id="PF02515">
    <property type="entry name" value="CoA_transf_3"/>
    <property type="match status" value="1"/>
</dbReference>
<evidence type="ECO:0000256" key="1">
    <source>
        <dbReference type="ARBA" id="ARBA00022679"/>
    </source>
</evidence>
<reference evidence="3" key="1">
    <citation type="submission" date="2016-10" db="EMBL/GenBank/DDBJ databases">
        <authorList>
            <person name="Varghese N."/>
            <person name="Submissions S."/>
        </authorList>
    </citation>
    <scope>NUCLEOTIDE SEQUENCE [LARGE SCALE GENOMIC DNA]</scope>
    <source>
        <strain evidence="3">GAS369</strain>
    </source>
</reference>
<dbReference type="InterPro" id="IPR003673">
    <property type="entry name" value="CoA-Trfase_fam_III"/>
</dbReference>
<accession>A0A1H1RZM8</accession>
<evidence type="ECO:0000313" key="2">
    <source>
        <dbReference type="EMBL" id="SDS41221.1"/>
    </source>
</evidence>
<dbReference type="GO" id="GO:0008410">
    <property type="term" value="F:CoA-transferase activity"/>
    <property type="evidence" value="ECO:0007669"/>
    <property type="project" value="TreeGrafter"/>
</dbReference>
<dbReference type="PANTHER" id="PTHR48207:SF4">
    <property type="entry name" value="BLL6097 PROTEIN"/>
    <property type="match status" value="1"/>
</dbReference>
<keyword evidence="3" id="KW-1185">Reference proteome</keyword>
<dbReference type="AlphaFoldDB" id="A0A1H1RZM8"/>
<keyword evidence="1 2" id="KW-0808">Transferase</keyword>
<dbReference type="PANTHER" id="PTHR48207">
    <property type="entry name" value="SUCCINATE--HYDROXYMETHYLGLUTARATE COA-TRANSFERASE"/>
    <property type="match status" value="1"/>
</dbReference>
<name>A0A1H1RZM8_9BRAD</name>
<dbReference type="EMBL" id="LT629750">
    <property type="protein sequence ID" value="SDS41221.1"/>
    <property type="molecule type" value="Genomic_DNA"/>
</dbReference>
<proteinExistence type="predicted"/>